<dbReference type="Pfam" id="PF13545">
    <property type="entry name" value="HTH_Crp_2"/>
    <property type="match status" value="1"/>
</dbReference>
<keyword evidence="3" id="KW-0804">Transcription</keyword>
<dbReference type="GO" id="GO:0003677">
    <property type="term" value="F:DNA binding"/>
    <property type="evidence" value="ECO:0007669"/>
    <property type="project" value="UniProtKB-KW"/>
</dbReference>
<keyword evidence="6" id="KW-1185">Reference proteome</keyword>
<evidence type="ECO:0000313" key="5">
    <source>
        <dbReference type="EMBL" id="TCU62262.1"/>
    </source>
</evidence>
<dbReference type="InterPro" id="IPR000595">
    <property type="entry name" value="cNMP-bd_dom"/>
</dbReference>
<accession>A0A4R3TJA4</accession>
<dbReference type="SUPFAM" id="SSF46785">
    <property type="entry name" value="Winged helix' DNA-binding domain"/>
    <property type="match status" value="1"/>
</dbReference>
<organism evidence="5 6">
    <name type="scientific">Longicatena caecimuris</name>
    <dbReference type="NCBI Taxonomy" id="1796635"/>
    <lineage>
        <taxon>Bacteria</taxon>
        <taxon>Bacillati</taxon>
        <taxon>Bacillota</taxon>
        <taxon>Erysipelotrichia</taxon>
        <taxon>Erysipelotrichales</taxon>
        <taxon>Erysipelotrichaceae</taxon>
        <taxon>Longicatena</taxon>
    </lineage>
</organism>
<dbReference type="RefSeq" id="WP_119983253.1">
    <property type="nucleotide sequence ID" value="NZ_JANKBG010000006.1"/>
</dbReference>
<proteinExistence type="predicted"/>
<keyword evidence="2" id="KW-0238">DNA-binding</keyword>
<evidence type="ECO:0000256" key="1">
    <source>
        <dbReference type="ARBA" id="ARBA00023015"/>
    </source>
</evidence>
<dbReference type="InterPro" id="IPR036388">
    <property type="entry name" value="WH-like_DNA-bd_sf"/>
</dbReference>
<protein>
    <submittedName>
        <fullName evidence="5">CRP-like cAMP-binding protein</fullName>
    </submittedName>
</protein>
<dbReference type="Proteomes" id="UP000295773">
    <property type="component" value="Unassembled WGS sequence"/>
</dbReference>
<dbReference type="CDD" id="cd00038">
    <property type="entry name" value="CAP_ED"/>
    <property type="match status" value="1"/>
</dbReference>
<gene>
    <name evidence="5" type="ORF">EDD61_10570</name>
</gene>
<dbReference type="Gene3D" id="1.10.10.10">
    <property type="entry name" value="Winged helix-like DNA-binding domain superfamily/Winged helix DNA-binding domain"/>
    <property type="match status" value="1"/>
</dbReference>
<evidence type="ECO:0000256" key="2">
    <source>
        <dbReference type="ARBA" id="ARBA00023125"/>
    </source>
</evidence>
<reference evidence="5 6" key="1">
    <citation type="submission" date="2019-03" db="EMBL/GenBank/DDBJ databases">
        <title>Genomic Encyclopedia of Type Strains, Phase IV (KMG-IV): sequencing the most valuable type-strain genomes for metagenomic binning, comparative biology and taxonomic classification.</title>
        <authorList>
            <person name="Goeker M."/>
        </authorList>
    </citation>
    <scope>NUCLEOTIDE SEQUENCE [LARGE SCALE GENOMIC DNA]</scope>
    <source>
        <strain evidence="5 6">DSM 29481</strain>
    </source>
</reference>
<dbReference type="Gene3D" id="2.60.120.10">
    <property type="entry name" value="Jelly Rolls"/>
    <property type="match status" value="1"/>
</dbReference>
<dbReference type="InterPro" id="IPR036390">
    <property type="entry name" value="WH_DNA-bd_sf"/>
</dbReference>
<dbReference type="InterPro" id="IPR014710">
    <property type="entry name" value="RmlC-like_jellyroll"/>
</dbReference>
<dbReference type="AlphaFoldDB" id="A0A4R3TJA4"/>
<dbReference type="SUPFAM" id="SSF51206">
    <property type="entry name" value="cAMP-binding domain-like"/>
    <property type="match status" value="1"/>
</dbReference>
<dbReference type="InterPro" id="IPR012318">
    <property type="entry name" value="HTH_CRP"/>
</dbReference>
<evidence type="ECO:0000259" key="4">
    <source>
        <dbReference type="PROSITE" id="PS50042"/>
    </source>
</evidence>
<keyword evidence="1" id="KW-0805">Transcription regulation</keyword>
<evidence type="ECO:0000313" key="6">
    <source>
        <dbReference type="Proteomes" id="UP000295773"/>
    </source>
</evidence>
<dbReference type="Pfam" id="PF00027">
    <property type="entry name" value="cNMP_binding"/>
    <property type="match status" value="1"/>
</dbReference>
<evidence type="ECO:0000256" key="3">
    <source>
        <dbReference type="ARBA" id="ARBA00023163"/>
    </source>
</evidence>
<dbReference type="InterPro" id="IPR018490">
    <property type="entry name" value="cNMP-bd_dom_sf"/>
</dbReference>
<comment type="caution">
    <text evidence="5">The sequence shown here is derived from an EMBL/GenBank/DDBJ whole genome shotgun (WGS) entry which is preliminary data.</text>
</comment>
<dbReference type="EMBL" id="SMBP01000005">
    <property type="protein sequence ID" value="TCU62262.1"/>
    <property type="molecule type" value="Genomic_DNA"/>
</dbReference>
<dbReference type="GO" id="GO:0006355">
    <property type="term" value="P:regulation of DNA-templated transcription"/>
    <property type="evidence" value="ECO:0007669"/>
    <property type="project" value="InterPro"/>
</dbReference>
<dbReference type="PROSITE" id="PS50042">
    <property type="entry name" value="CNMP_BINDING_3"/>
    <property type="match status" value="1"/>
</dbReference>
<sequence length="218" mass="25358">MENRISQQTPFAYRCLHHPVYGKAFRYQSYKTAEIIHPTGAPIDEFGIVVDGILKANLYTVNGCELCSAYFEDCDVFPEFLYFTGKKVYTYTLAAVKKTEVAWIATSVFERMLQEDSEMMYSFMLYISKRGLKNQMLLNCLNYQTIQERVAYWLIGMNNLSQNEHIPLPKSQTMWANTLRVSRSSLNQEIKRMEALGYFRIDGHNLVLLNQRALEDLL</sequence>
<name>A0A4R3TJA4_9FIRM</name>
<feature type="domain" description="Cyclic nucleotide-binding" evidence="4">
    <location>
        <begin position="30"/>
        <end position="130"/>
    </location>
</feature>